<accession>A0ABD0PX70</accession>
<evidence type="ECO:0000313" key="1">
    <source>
        <dbReference type="EMBL" id="KAL0178619.1"/>
    </source>
</evidence>
<dbReference type="EMBL" id="JAMKFB020000013">
    <property type="protein sequence ID" value="KAL0178619.1"/>
    <property type="molecule type" value="Genomic_DNA"/>
</dbReference>
<name>A0ABD0PX70_CIRMR</name>
<feature type="non-terminal residue" evidence="1">
    <location>
        <position position="1"/>
    </location>
</feature>
<comment type="caution">
    <text evidence="1">The sequence shown here is derived from an EMBL/GenBank/DDBJ whole genome shotgun (WGS) entry which is preliminary data.</text>
</comment>
<evidence type="ECO:0000313" key="2">
    <source>
        <dbReference type="Proteomes" id="UP001529510"/>
    </source>
</evidence>
<organism evidence="1 2">
    <name type="scientific">Cirrhinus mrigala</name>
    <name type="common">Mrigala</name>
    <dbReference type="NCBI Taxonomy" id="683832"/>
    <lineage>
        <taxon>Eukaryota</taxon>
        <taxon>Metazoa</taxon>
        <taxon>Chordata</taxon>
        <taxon>Craniata</taxon>
        <taxon>Vertebrata</taxon>
        <taxon>Euteleostomi</taxon>
        <taxon>Actinopterygii</taxon>
        <taxon>Neopterygii</taxon>
        <taxon>Teleostei</taxon>
        <taxon>Ostariophysi</taxon>
        <taxon>Cypriniformes</taxon>
        <taxon>Cyprinidae</taxon>
        <taxon>Labeoninae</taxon>
        <taxon>Labeonini</taxon>
        <taxon>Cirrhinus</taxon>
    </lineage>
</organism>
<dbReference type="AlphaFoldDB" id="A0ABD0PX70"/>
<reference evidence="1 2" key="1">
    <citation type="submission" date="2024-05" db="EMBL/GenBank/DDBJ databases">
        <title>Genome sequencing and assembly of Indian major carp, Cirrhinus mrigala (Hamilton, 1822).</title>
        <authorList>
            <person name="Mohindra V."/>
            <person name="Chowdhury L.M."/>
            <person name="Lal K."/>
            <person name="Jena J.K."/>
        </authorList>
    </citation>
    <scope>NUCLEOTIDE SEQUENCE [LARGE SCALE GENOMIC DNA]</scope>
    <source>
        <strain evidence="1">CM1030</strain>
        <tissue evidence="1">Blood</tissue>
    </source>
</reference>
<keyword evidence="2" id="KW-1185">Reference proteome</keyword>
<gene>
    <name evidence="1" type="ORF">M9458_027513</name>
</gene>
<sequence>KEVKDVFAAIAFEAAYSLGKHVVDGHQDRDLPSLTPVLRWKKGEKIAAKNQ</sequence>
<proteinExistence type="predicted"/>
<dbReference type="Gene3D" id="2.60.40.1460">
    <property type="entry name" value="Integrin domains. Chain A, domain 2"/>
    <property type="match status" value="1"/>
</dbReference>
<protein>
    <submittedName>
        <fullName evidence="1">Uncharacterized protein</fullName>
    </submittedName>
</protein>
<dbReference type="Proteomes" id="UP001529510">
    <property type="component" value="Unassembled WGS sequence"/>
</dbReference>
<feature type="non-terminal residue" evidence="1">
    <location>
        <position position="51"/>
    </location>
</feature>